<dbReference type="OrthoDB" id="8782691at2"/>
<accession>A0A2R4XF74</accession>
<dbReference type="AlphaFoldDB" id="A0A2R4XF74"/>
<evidence type="ECO:0000313" key="4">
    <source>
        <dbReference type="Proteomes" id="UP000244571"/>
    </source>
</evidence>
<dbReference type="Proteomes" id="UP000244571">
    <property type="component" value="Chromosome"/>
</dbReference>
<sequence>MPNISPIALRWEALNETLNERQRRLLLGAEAKALGRGGIAEVASATGASRTTVAAGIKELGSLKSIDAADDSRSTTATGSRRPGGGRKRLETTDETLVADLLALVEPTTRGDPESPLRWTCKSLRNLADELKTRHHQVSHVVVGNILRSQNFSLQANAKVLEGNQSPDRNAQFEHINAAVKIALDANEPVISVDTKKKELVGAFKNAGQRWLPRGQPDQVQVHDFVDKDLGRANPYGVYDIGADEGWVSVGTDHDTSTFAVQTIRRWWFSMGRARYPEASRLTITADGGGSNGHRVRLWKYELSQLARELGLEIHVHHFPPGTSKWNKIEHRLFSFITMNWRARPLISHEVIVNLIANTRTRSGLSVKAELDTAAYPKGISVTDAQMATIKIDRSDFHGEWNYCIRP</sequence>
<dbReference type="KEGG" id="boz:DBV39_00645"/>
<proteinExistence type="predicted"/>
<keyword evidence="4" id="KW-1185">Reference proteome</keyword>
<dbReference type="EMBL" id="CP028901">
    <property type="protein sequence ID" value="AWB32465.1"/>
    <property type="molecule type" value="Genomic_DNA"/>
</dbReference>
<dbReference type="RefSeq" id="WP_108619906.1">
    <property type="nucleotide sequence ID" value="NZ_CP028901.1"/>
</dbReference>
<dbReference type="Pfam" id="PF07592">
    <property type="entry name" value="DDE_Tnp_ISAZ013"/>
    <property type="match status" value="1"/>
</dbReference>
<organism evidence="2 4">
    <name type="scientific">Orrella marina</name>
    <dbReference type="NCBI Taxonomy" id="2163011"/>
    <lineage>
        <taxon>Bacteria</taxon>
        <taxon>Pseudomonadati</taxon>
        <taxon>Pseudomonadota</taxon>
        <taxon>Betaproteobacteria</taxon>
        <taxon>Burkholderiales</taxon>
        <taxon>Alcaligenaceae</taxon>
        <taxon>Orrella</taxon>
    </lineage>
</organism>
<evidence type="ECO:0000256" key="1">
    <source>
        <dbReference type="SAM" id="MobiDB-lite"/>
    </source>
</evidence>
<dbReference type="InterPro" id="IPR011518">
    <property type="entry name" value="Transposase_36"/>
</dbReference>
<evidence type="ECO:0000313" key="3">
    <source>
        <dbReference type="EMBL" id="AWB33000.1"/>
    </source>
</evidence>
<protein>
    <submittedName>
        <fullName evidence="2">ISAzo13 family transposase</fullName>
    </submittedName>
</protein>
<dbReference type="KEGG" id="boz:DBV39_03895"/>
<dbReference type="NCBIfam" id="NF033519">
    <property type="entry name" value="transpos_ISAzo13"/>
    <property type="match status" value="1"/>
</dbReference>
<dbReference type="EMBL" id="CP028901">
    <property type="protein sequence ID" value="AWB33000.1"/>
    <property type="molecule type" value="Genomic_DNA"/>
</dbReference>
<reference evidence="2 4" key="1">
    <citation type="submission" date="2018-04" db="EMBL/GenBank/DDBJ databases">
        <title>Bordetella sp. HZ20 isolated from seawater.</title>
        <authorList>
            <person name="Sun C."/>
        </authorList>
    </citation>
    <scope>NUCLEOTIDE SEQUENCE [LARGE SCALE GENOMIC DNA]</scope>
    <source>
        <strain evidence="2 4">HZ20</strain>
    </source>
</reference>
<gene>
    <name evidence="2" type="ORF">DBV39_00645</name>
    <name evidence="3" type="ORF">DBV39_03895</name>
</gene>
<feature type="region of interest" description="Disordered" evidence="1">
    <location>
        <begin position="69"/>
        <end position="89"/>
    </location>
</feature>
<name>A0A2R4XF74_9BURK</name>
<evidence type="ECO:0000313" key="2">
    <source>
        <dbReference type="EMBL" id="AWB32465.1"/>
    </source>
</evidence>